<evidence type="ECO:0000313" key="3">
    <source>
        <dbReference type="Proteomes" id="UP001219525"/>
    </source>
</evidence>
<keyword evidence="3" id="KW-1185">Reference proteome</keyword>
<comment type="caution">
    <text evidence="2">The sequence shown here is derived from an EMBL/GenBank/DDBJ whole genome shotgun (WGS) entry which is preliminary data.</text>
</comment>
<sequence length="346" mass="37215">MKLTGLKRSWIKLNGVVVTSAKVTKYLACYQQPEKRRKVYSAGITILIKDIRKILARASKADTTANSEADTMVNSEADTAVDTKAGSDRTYGRTDGDADSATDSDDVDCAADSDVSMVNEDFNDIPFPPPSKACMSQSSMHYESKAKTRNTASLPAPVLLQGAIYYLKNSVCRNAARVAAKRSEQRVNALLRTCHVKAEDVQAIDLKQGTSPASLLAQLADRWSAACNAADVDLEAERDAATASAHVKVKHGAETANHWDLDTLLNWFDTQNAVKVAKANFQCASAQASGLTDSDTASIANSTNNDAAHMANTAPSSWVMTSNSKNFADSILESDHRGWSTHTSSM</sequence>
<feature type="compositionally biased region" description="Acidic residues" evidence="1">
    <location>
        <begin position="97"/>
        <end position="106"/>
    </location>
</feature>
<feature type="compositionally biased region" description="Basic and acidic residues" evidence="1">
    <location>
        <begin position="85"/>
        <end position="96"/>
    </location>
</feature>
<proteinExistence type="predicted"/>
<name>A0AAD6YLS3_9AGAR</name>
<reference evidence="2" key="1">
    <citation type="submission" date="2023-03" db="EMBL/GenBank/DDBJ databases">
        <title>Massive genome expansion in bonnet fungi (Mycena s.s.) driven by repeated elements and novel gene families across ecological guilds.</title>
        <authorList>
            <consortium name="Lawrence Berkeley National Laboratory"/>
            <person name="Harder C.B."/>
            <person name="Miyauchi S."/>
            <person name="Viragh M."/>
            <person name="Kuo A."/>
            <person name="Thoen E."/>
            <person name="Andreopoulos B."/>
            <person name="Lu D."/>
            <person name="Skrede I."/>
            <person name="Drula E."/>
            <person name="Henrissat B."/>
            <person name="Morin E."/>
            <person name="Kohler A."/>
            <person name="Barry K."/>
            <person name="LaButti K."/>
            <person name="Morin E."/>
            <person name="Salamov A."/>
            <person name="Lipzen A."/>
            <person name="Mereny Z."/>
            <person name="Hegedus B."/>
            <person name="Baldrian P."/>
            <person name="Stursova M."/>
            <person name="Weitz H."/>
            <person name="Taylor A."/>
            <person name="Grigoriev I.V."/>
            <person name="Nagy L.G."/>
            <person name="Martin F."/>
            <person name="Kauserud H."/>
        </authorList>
    </citation>
    <scope>NUCLEOTIDE SEQUENCE</scope>
    <source>
        <strain evidence="2">9144</strain>
    </source>
</reference>
<feature type="compositionally biased region" description="Polar residues" evidence="1">
    <location>
        <begin position="65"/>
        <end position="77"/>
    </location>
</feature>
<gene>
    <name evidence="2" type="ORF">GGX14DRAFT_387550</name>
</gene>
<evidence type="ECO:0000313" key="2">
    <source>
        <dbReference type="EMBL" id="KAJ7223213.1"/>
    </source>
</evidence>
<organism evidence="2 3">
    <name type="scientific">Mycena pura</name>
    <dbReference type="NCBI Taxonomy" id="153505"/>
    <lineage>
        <taxon>Eukaryota</taxon>
        <taxon>Fungi</taxon>
        <taxon>Dikarya</taxon>
        <taxon>Basidiomycota</taxon>
        <taxon>Agaricomycotina</taxon>
        <taxon>Agaricomycetes</taxon>
        <taxon>Agaricomycetidae</taxon>
        <taxon>Agaricales</taxon>
        <taxon>Marasmiineae</taxon>
        <taxon>Mycenaceae</taxon>
        <taxon>Mycena</taxon>
    </lineage>
</organism>
<dbReference type="EMBL" id="JARJCW010000006">
    <property type="protein sequence ID" value="KAJ7223213.1"/>
    <property type="molecule type" value="Genomic_DNA"/>
</dbReference>
<evidence type="ECO:0000256" key="1">
    <source>
        <dbReference type="SAM" id="MobiDB-lite"/>
    </source>
</evidence>
<dbReference type="Proteomes" id="UP001219525">
    <property type="component" value="Unassembled WGS sequence"/>
</dbReference>
<accession>A0AAD6YLS3</accession>
<feature type="region of interest" description="Disordered" evidence="1">
    <location>
        <begin position="65"/>
        <end position="106"/>
    </location>
</feature>
<protein>
    <submittedName>
        <fullName evidence="2">Uncharacterized protein</fullName>
    </submittedName>
</protein>
<dbReference type="AlphaFoldDB" id="A0AAD6YLS3"/>